<proteinExistence type="predicted"/>
<name>A0AAE0WM27_9PEZI</name>
<dbReference type="AlphaFoldDB" id="A0AAE0WM27"/>
<dbReference type="Proteomes" id="UP001274830">
    <property type="component" value="Unassembled WGS sequence"/>
</dbReference>
<keyword evidence="2" id="KW-1185">Reference proteome</keyword>
<sequence>MDVQSPFALVRCSEEDMPDLVKLMYDAFPPAIRTIFMGCSTPPQPGELDRIVSVYNKEIREDPNEIWMGVKDIATAKLVAASCYKVFLNGEGGNRNADSTPPWLTGKDKELSERVIKQMSEMRAKAMPGPFVRYIEASAEGNFLYKMYGFYNLEKTGGELGEDSAVTMKRDARIKPIMGGRS</sequence>
<accession>A0AAE0WM27</accession>
<evidence type="ECO:0000313" key="1">
    <source>
        <dbReference type="EMBL" id="KAK3674202.1"/>
    </source>
</evidence>
<protein>
    <submittedName>
        <fullName evidence="1">Uncharacterized protein</fullName>
    </submittedName>
</protein>
<comment type="caution">
    <text evidence="1">The sequence shown here is derived from an EMBL/GenBank/DDBJ whole genome shotgun (WGS) entry which is preliminary data.</text>
</comment>
<evidence type="ECO:0000313" key="2">
    <source>
        <dbReference type="Proteomes" id="UP001274830"/>
    </source>
</evidence>
<dbReference type="EMBL" id="JAUTXT010000021">
    <property type="protein sequence ID" value="KAK3674202.1"/>
    <property type="molecule type" value="Genomic_DNA"/>
</dbReference>
<reference evidence="1" key="1">
    <citation type="submission" date="2023-07" db="EMBL/GenBank/DDBJ databases">
        <title>Black Yeasts Isolated from many extreme environments.</title>
        <authorList>
            <person name="Coleine C."/>
            <person name="Stajich J.E."/>
            <person name="Selbmann L."/>
        </authorList>
    </citation>
    <scope>NUCLEOTIDE SEQUENCE</scope>
    <source>
        <strain evidence="1">CCFEE 5485</strain>
    </source>
</reference>
<organism evidence="1 2">
    <name type="scientific">Recurvomyces mirabilis</name>
    <dbReference type="NCBI Taxonomy" id="574656"/>
    <lineage>
        <taxon>Eukaryota</taxon>
        <taxon>Fungi</taxon>
        <taxon>Dikarya</taxon>
        <taxon>Ascomycota</taxon>
        <taxon>Pezizomycotina</taxon>
        <taxon>Dothideomycetes</taxon>
        <taxon>Dothideomycetidae</taxon>
        <taxon>Mycosphaerellales</taxon>
        <taxon>Teratosphaeriaceae</taxon>
        <taxon>Recurvomyces</taxon>
    </lineage>
</organism>
<gene>
    <name evidence="1" type="ORF">LTR78_006049</name>
</gene>